<gene>
    <name evidence="6" type="primary">mftE</name>
    <name evidence="6" type="ORF">GCM10009737_18480</name>
</gene>
<organism evidence="6 7">
    <name type="scientific">Nocardioides lentus</name>
    <dbReference type="NCBI Taxonomy" id="338077"/>
    <lineage>
        <taxon>Bacteria</taxon>
        <taxon>Bacillati</taxon>
        <taxon>Actinomycetota</taxon>
        <taxon>Actinomycetes</taxon>
        <taxon>Propionibacteriales</taxon>
        <taxon>Nocardioidaceae</taxon>
        <taxon>Nocardioides</taxon>
    </lineage>
</organism>
<proteinExistence type="inferred from homology"/>
<dbReference type="Pfam" id="PF02633">
    <property type="entry name" value="Creatininase"/>
    <property type="match status" value="1"/>
</dbReference>
<accession>A0ABN2PCT1</accession>
<dbReference type="InterPro" id="IPR023871">
    <property type="entry name" value="MftE"/>
</dbReference>
<keyword evidence="7" id="KW-1185">Reference proteome</keyword>
<dbReference type="PANTHER" id="PTHR35005:SF1">
    <property type="entry name" value="2-AMINO-5-FORMYLAMINO-6-RIBOSYLAMINOPYRIMIDIN-4(3H)-ONE 5'-MONOPHOSPHATE DEFORMYLASE"/>
    <property type="match status" value="1"/>
</dbReference>
<dbReference type="SUPFAM" id="SSF102215">
    <property type="entry name" value="Creatininase"/>
    <property type="match status" value="1"/>
</dbReference>
<dbReference type="PANTHER" id="PTHR35005">
    <property type="entry name" value="3-DEHYDRO-SCYLLO-INOSOSE HYDROLASE"/>
    <property type="match status" value="1"/>
</dbReference>
<protein>
    <submittedName>
        <fullName evidence="6">Mycofactocin biosynthesis peptidyl-dipeptidase MftE</fullName>
    </submittedName>
</protein>
<evidence type="ECO:0000256" key="5">
    <source>
        <dbReference type="ARBA" id="ARBA00024029"/>
    </source>
</evidence>
<dbReference type="EMBL" id="BAAAMY010000004">
    <property type="protein sequence ID" value="GAA1917327.1"/>
    <property type="molecule type" value="Genomic_DNA"/>
</dbReference>
<comment type="similarity">
    <text evidence="5">Belongs to the creatininase superfamily.</text>
</comment>
<keyword evidence="3" id="KW-0378">Hydrolase</keyword>
<evidence type="ECO:0000313" key="7">
    <source>
        <dbReference type="Proteomes" id="UP001501612"/>
    </source>
</evidence>
<evidence type="ECO:0000313" key="6">
    <source>
        <dbReference type="EMBL" id="GAA1917327.1"/>
    </source>
</evidence>
<dbReference type="InterPro" id="IPR024087">
    <property type="entry name" value="Creatininase-like_sf"/>
</dbReference>
<comment type="caution">
    <text evidence="6">The sequence shown here is derived from an EMBL/GenBank/DDBJ whole genome shotgun (WGS) entry which is preliminary data.</text>
</comment>
<evidence type="ECO:0000256" key="4">
    <source>
        <dbReference type="ARBA" id="ARBA00022833"/>
    </source>
</evidence>
<dbReference type="Proteomes" id="UP001501612">
    <property type="component" value="Unassembled WGS sequence"/>
</dbReference>
<keyword evidence="2" id="KW-0479">Metal-binding</keyword>
<name>A0ABN2PCT1_9ACTN</name>
<dbReference type="NCBIfam" id="TIGR03964">
    <property type="entry name" value="mycofact_creat"/>
    <property type="match status" value="1"/>
</dbReference>
<evidence type="ECO:0000256" key="3">
    <source>
        <dbReference type="ARBA" id="ARBA00022801"/>
    </source>
</evidence>
<dbReference type="RefSeq" id="WP_344006392.1">
    <property type="nucleotide sequence ID" value="NZ_BAAAMY010000004.1"/>
</dbReference>
<dbReference type="InterPro" id="IPR003785">
    <property type="entry name" value="Creatininase/forma_Hydrolase"/>
</dbReference>
<sequence>MTTPRHVHHALAQRRWPGLEPDGAGTLVLVPVGSTEQHGPHLPLGTDTMIASAVSRVVAERLAAAGRAVTVAPALSYGASGEHEDFPGTVSIGHEALYAVLVEIGRSACRWAQGLVLVNGHGGNVAAVRRAVELLRHEGRPVAWTGCGVPGGDAHAGRTETSLLRHLAPWSVQLGLAEPGVTTPAAELMPELRARGVRAVSPNGVLGDPTGSSAVEGREAFDAVVERVLGELVDVDVGDDGRLRAPAVRAGTAS</sequence>
<evidence type="ECO:0000256" key="2">
    <source>
        <dbReference type="ARBA" id="ARBA00022723"/>
    </source>
</evidence>
<dbReference type="Gene3D" id="3.40.50.10310">
    <property type="entry name" value="Creatininase"/>
    <property type="match status" value="1"/>
</dbReference>
<comment type="cofactor">
    <cofactor evidence="1">
        <name>Zn(2+)</name>
        <dbReference type="ChEBI" id="CHEBI:29105"/>
    </cofactor>
</comment>
<reference evidence="6 7" key="1">
    <citation type="journal article" date="2019" name="Int. J. Syst. Evol. Microbiol.">
        <title>The Global Catalogue of Microorganisms (GCM) 10K type strain sequencing project: providing services to taxonomists for standard genome sequencing and annotation.</title>
        <authorList>
            <consortium name="The Broad Institute Genomics Platform"/>
            <consortium name="The Broad Institute Genome Sequencing Center for Infectious Disease"/>
            <person name="Wu L."/>
            <person name="Ma J."/>
        </authorList>
    </citation>
    <scope>NUCLEOTIDE SEQUENCE [LARGE SCALE GENOMIC DNA]</scope>
    <source>
        <strain evidence="6 7">JCM 14046</strain>
    </source>
</reference>
<evidence type="ECO:0000256" key="1">
    <source>
        <dbReference type="ARBA" id="ARBA00001947"/>
    </source>
</evidence>
<keyword evidence="4" id="KW-0862">Zinc</keyword>